<keyword evidence="2" id="KW-1185">Reference proteome</keyword>
<evidence type="ECO:0000313" key="2">
    <source>
        <dbReference type="Proteomes" id="UP000193986"/>
    </source>
</evidence>
<dbReference type="EMBL" id="MCFC01000101">
    <property type="protein sequence ID" value="ORY21948.1"/>
    <property type="molecule type" value="Genomic_DNA"/>
</dbReference>
<proteinExistence type="predicted"/>
<organism evidence="1 2">
    <name type="scientific">Naematelia encephala</name>
    <dbReference type="NCBI Taxonomy" id="71784"/>
    <lineage>
        <taxon>Eukaryota</taxon>
        <taxon>Fungi</taxon>
        <taxon>Dikarya</taxon>
        <taxon>Basidiomycota</taxon>
        <taxon>Agaricomycotina</taxon>
        <taxon>Tremellomycetes</taxon>
        <taxon>Tremellales</taxon>
        <taxon>Naemateliaceae</taxon>
        <taxon>Naematelia</taxon>
    </lineage>
</organism>
<name>A0A1Y2AH81_9TREE</name>
<dbReference type="Proteomes" id="UP000193986">
    <property type="component" value="Unassembled WGS sequence"/>
</dbReference>
<protein>
    <submittedName>
        <fullName evidence="1">Uncharacterized protein</fullName>
    </submittedName>
</protein>
<dbReference type="AlphaFoldDB" id="A0A1Y2AH81"/>
<comment type="caution">
    <text evidence="1">The sequence shown here is derived from an EMBL/GenBank/DDBJ whole genome shotgun (WGS) entry which is preliminary data.</text>
</comment>
<dbReference type="InParanoid" id="A0A1Y2AH81"/>
<accession>A0A1Y2AH81</accession>
<gene>
    <name evidence="1" type="ORF">BCR39DRAFT_48553</name>
</gene>
<sequence length="254" mass="28157">MDQHNASNVPRPRQSCTPDNFHATISAYESFALHVKRANSLTRQYDETLTSYAAPNVLYYTCGLYQAELRKGLIGEMASATERDLARRAYGLCVGEPGSRPLISIPESLWSSEPLQERKTAVKIANWLARQFADSQGTSVVVETILRETERTKVSVSDGRSKHEPGKHCKQQADADCTTSFCRSLHYSAPLLSSFTTPFLRPLVFSSIRSCMGSETLHRAQLQVSMRSQVSMRTQATNPSITSTIVKSSASETE</sequence>
<evidence type="ECO:0000313" key="1">
    <source>
        <dbReference type="EMBL" id="ORY21948.1"/>
    </source>
</evidence>
<reference evidence="1 2" key="1">
    <citation type="submission" date="2016-07" db="EMBL/GenBank/DDBJ databases">
        <title>Pervasive Adenine N6-methylation of Active Genes in Fungi.</title>
        <authorList>
            <consortium name="DOE Joint Genome Institute"/>
            <person name="Mondo S.J."/>
            <person name="Dannebaum R.O."/>
            <person name="Kuo R.C."/>
            <person name="Labutti K."/>
            <person name="Haridas S."/>
            <person name="Kuo A."/>
            <person name="Salamov A."/>
            <person name="Ahrendt S.R."/>
            <person name="Lipzen A."/>
            <person name="Sullivan W."/>
            <person name="Andreopoulos W.B."/>
            <person name="Clum A."/>
            <person name="Lindquist E."/>
            <person name="Daum C."/>
            <person name="Ramamoorthy G.K."/>
            <person name="Gryganskyi A."/>
            <person name="Culley D."/>
            <person name="Magnuson J.K."/>
            <person name="James T.Y."/>
            <person name="O'Malley M.A."/>
            <person name="Stajich J.E."/>
            <person name="Spatafora J.W."/>
            <person name="Visel A."/>
            <person name="Grigoriev I.V."/>
        </authorList>
    </citation>
    <scope>NUCLEOTIDE SEQUENCE [LARGE SCALE GENOMIC DNA]</scope>
    <source>
        <strain evidence="1 2">68-887.2</strain>
    </source>
</reference>